<protein>
    <recommendedName>
        <fullName evidence="7">Dihydrodipicolinate reductase</fullName>
    </recommendedName>
</protein>
<evidence type="ECO:0000313" key="6">
    <source>
        <dbReference type="Proteomes" id="UP001160130"/>
    </source>
</evidence>
<dbReference type="SUPFAM" id="SSF51735">
    <property type="entry name" value="NAD(P)-binding Rossmann-fold domains"/>
    <property type="match status" value="1"/>
</dbReference>
<dbReference type="InterPro" id="IPR045760">
    <property type="entry name" value="DAP_DH_C"/>
</dbReference>
<evidence type="ECO:0000313" key="5">
    <source>
        <dbReference type="EMBL" id="MDH6198993.1"/>
    </source>
</evidence>
<evidence type="ECO:0000256" key="2">
    <source>
        <dbReference type="ARBA" id="ARBA00023002"/>
    </source>
</evidence>
<dbReference type="Pfam" id="PF19328">
    <property type="entry name" value="DAP_DH_C"/>
    <property type="match status" value="1"/>
</dbReference>
<evidence type="ECO:0000259" key="3">
    <source>
        <dbReference type="Pfam" id="PF01113"/>
    </source>
</evidence>
<gene>
    <name evidence="5" type="ORF">M2272_005657</name>
</gene>
<evidence type="ECO:0008006" key="7">
    <source>
        <dbReference type="Google" id="ProtNLM"/>
    </source>
</evidence>
<keyword evidence="1" id="KW-0521">NADP</keyword>
<dbReference type="RefSeq" id="WP_280835546.1">
    <property type="nucleotide sequence ID" value="NZ_JARXVE010000013.1"/>
</dbReference>
<sequence length="367" mass="38279">MIGTRSSFSEGAVLKVVQWATGGVGVAAIKGVLEHPELELVGCWVHSDAKNGRDVGAIIGTEPIGVTATNSLEEILALDADAVIYAPLIPNPDEVAALLRSGKNVITPVGWLYPSEKQAAPMRAAAVEGNATLHGTGIAPGGISEKFPLVFSAMATGVKFVRAEEFSDLRTYDAPDVVRHVMGFGGAPDTALSGPMQKMLDGGFIQAVKMVVDHIGFKIDPRIRATQEIAVATAPIDSPIGVIEPGQVAGRKFHWEALVDGEPVVRVTVNWLMGEENLDPAWTFGPAGQRYEMEVRGNPDFTVIIKGFQSEAGEDGPESGVVATAAHCVNSVPAVCAAEPGVVTYPDLPLISGKAAPGLAGRAGHPA</sequence>
<organism evidence="5 6">
    <name type="scientific">Mycolicibacterium frederiksbergense</name>
    <dbReference type="NCBI Taxonomy" id="117567"/>
    <lineage>
        <taxon>Bacteria</taxon>
        <taxon>Bacillati</taxon>
        <taxon>Actinomycetota</taxon>
        <taxon>Actinomycetes</taxon>
        <taxon>Mycobacteriales</taxon>
        <taxon>Mycobacteriaceae</taxon>
        <taxon>Mycolicibacterium</taxon>
    </lineage>
</organism>
<dbReference type="EMBL" id="JARXVE010000013">
    <property type="protein sequence ID" value="MDH6198993.1"/>
    <property type="molecule type" value="Genomic_DNA"/>
</dbReference>
<comment type="caution">
    <text evidence="5">The sequence shown here is derived from an EMBL/GenBank/DDBJ whole genome shotgun (WGS) entry which is preliminary data.</text>
</comment>
<dbReference type="Pfam" id="PF01113">
    <property type="entry name" value="DapB_N"/>
    <property type="match status" value="1"/>
</dbReference>
<keyword evidence="6" id="KW-1185">Reference proteome</keyword>
<dbReference type="Gene3D" id="3.40.50.720">
    <property type="entry name" value="NAD(P)-binding Rossmann-like Domain"/>
    <property type="match status" value="1"/>
</dbReference>
<dbReference type="CDD" id="cd24146">
    <property type="entry name" value="nat-AmDH_N_like"/>
    <property type="match status" value="1"/>
</dbReference>
<proteinExistence type="predicted"/>
<evidence type="ECO:0000259" key="4">
    <source>
        <dbReference type="Pfam" id="PF19328"/>
    </source>
</evidence>
<feature type="domain" description="Dihydrodipicolinate reductase N-terminal" evidence="3">
    <location>
        <begin position="20"/>
        <end position="84"/>
    </location>
</feature>
<reference evidence="5 6" key="1">
    <citation type="submission" date="2023-04" db="EMBL/GenBank/DDBJ databases">
        <title>Forest soil microbial communities from Buena Vista Peninsula, Colon Province, Panama.</title>
        <authorList>
            <person name="Bouskill N."/>
        </authorList>
    </citation>
    <scope>NUCLEOTIDE SEQUENCE [LARGE SCALE GENOMIC DNA]</scope>
    <source>
        <strain evidence="5 6">AC80</strain>
    </source>
</reference>
<dbReference type="InterPro" id="IPR036291">
    <property type="entry name" value="NAD(P)-bd_dom_sf"/>
</dbReference>
<dbReference type="InterPro" id="IPR000846">
    <property type="entry name" value="DapB_N"/>
</dbReference>
<evidence type="ECO:0000256" key="1">
    <source>
        <dbReference type="ARBA" id="ARBA00022857"/>
    </source>
</evidence>
<accession>A0ABT6L7Z0</accession>
<name>A0ABT6L7Z0_9MYCO</name>
<dbReference type="Proteomes" id="UP001160130">
    <property type="component" value="Unassembled WGS sequence"/>
</dbReference>
<keyword evidence="2" id="KW-0560">Oxidoreductase</keyword>
<feature type="domain" description="2,4-diaminopentanoate dehydrogenase C-terminal" evidence="4">
    <location>
        <begin position="150"/>
        <end position="352"/>
    </location>
</feature>